<organism evidence="1">
    <name type="scientific">marine metagenome</name>
    <dbReference type="NCBI Taxonomy" id="408172"/>
    <lineage>
        <taxon>unclassified sequences</taxon>
        <taxon>metagenomes</taxon>
        <taxon>ecological metagenomes</taxon>
    </lineage>
</organism>
<gene>
    <name evidence="1" type="ORF">METZ01_LOCUS360126</name>
</gene>
<evidence type="ECO:0000313" key="1">
    <source>
        <dbReference type="EMBL" id="SVD07272.1"/>
    </source>
</evidence>
<reference evidence="1" key="1">
    <citation type="submission" date="2018-05" db="EMBL/GenBank/DDBJ databases">
        <authorList>
            <person name="Lanie J.A."/>
            <person name="Ng W.-L."/>
            <person name="Kazmierczak K.M."/>
            <person name="Andrzejewski T.M."/>
            <person name="Davidsen T.M."/>
            <person name="Wayne K.J."/>
            <person name="Tettelin H."/>
            <person name="Glass J.I."/>
            <person name="Rusch D."/>
            <person name="Podicherti R."/>
            <person name="Tsui H.-C.T."/>
            <person name="Winkler M.E."/>
        </authorList>
    </citation>
    <scope>NUCLEOTIDE SEQUENCE</scope>
</reference>
<dbReference type="Gene3D" id="2.30.30.40">
    <property type="entry name" value="SH3 Domains"/>
    <property type="match status" value="2"/>
</dbReference>
<name>A0A382SCJ2_9ZZZZ</name>
<evidence type="ECO:0008006" key="2">
    <source>
        <dbReference type="Google" id="ProtNLM"/>
    </source>
</evidence>
<dbReference type="EMBL" id="UINC01127868">
    <property type="protein sequence ID" value="SVD07272.1"/>
    <property type="molecule type" value="Genomic_DNA"/>
</dbReference>
<sequence>MYIHDPTLSIKKNKTLFFLTPLLTLALFLFQESTAEALCIKDNKANLRLGPGKYFEKQWTVFKYMPFKQLGKKGNWIKVQDLEGAIFWVYKKLTTKKYMCAVIKNNKTKLRQGPGTKFPEVKWSPIDKYFSMKVLKIKNSWVHIEDSVGDQAWVYRPLVWVQ</sequence>
<dbReference type="AlphaFoldDB" id="A0A382SCJ2"/>
<dbReference type="InterPro" id="IPR010466">
    <property type="entry name" value="DUF1058"/>
</dbReference>
<dbReference type="Pfam" id="PF06347">
    <property type="entry name" value="SH3_4"/>
    <property type="match status" value="2"/>
</dbReference>
<proteinExistence type="predicted"/>
<protein>
    <recommendedName>
        <fullName evidence="2">SH3b domain-containing protein</fullName>
    </recommendedName>
</protein>
<accession>A0A382SCJ2</accession>